<evidence type="ECO:0000313" key="2">
    <source>
        <dbReference type="EMBL" id="KNC98132.1"/>
    </source>
</evidence>
<accession>A0A0L0HAG1</accession>
<evidence type="ECO:0000256" key="1">
    <source>
        <dbReference type="SAM" id="Phobius"/>
    </source>
</evidence>
<keyword evidence="3" id="KW-1185">Reference proteome</keyword>
<dbReference type="RefSeq" id="XP_016606172.1">
    <property type="nucleotide sequence ID" value="XM_016754741.1"/>
</dbReference>
<reference evidence="2 3" key="1">
    <citation type="submission" date="2009-08" db="EMBL/GenBank/DDBJ databases">
        <title>The Genome Sequence of Spizellomyces punctatus strain DAOM BR117.</title>
        <authorList>
            <consortium name="The Broad Institute Genome Sequencing Platform"/>
            <person name="Russ C."/>
            <person name="Cuomo C."/>
            <person name="Shea T."/>
            <person name="Young S.K."/>
            <person name="Zeng Q."/>
            <person name="Koehrsen M."/>
            <person name="Haas B."/>
            <person name="Borodovsky M."/>
            <person name="Guigo R."/>
            <person name="Alvarado L."/>
            <person name="Berlin A."/>
            <person name="Bochicchio J."/>
            <person name="Borenstein D."/>
            <person name="Chapman S."/>
            <person name="Chen Z."/>
            <person name="Engels R."/>
            <person name="Freedman E."/>
            <person name="Gellesch M."/>
            <person name="Goldberg J."/>
            <person name="Griggs A."/>
            <person name="Gujja S."/>
            <person name="Heiman D."/>
            <person name="Hepburn T."/>
            <person name="Howarth C."/>
            <person name="Jen D."/>
            <person name="Larson L."/>
            <person name="Lewis B."/>
            <person name="Mehta T."/>
            <person name="Park D."/>
            <person name="Pearson M."/>
            <person name="Roberts A."/>
            <person name="Saif S."/>
            <person name="Shenoy N."/>
            <person name="Sisk P."/>
            <person name="Stolte C."/>
            <person name="Sykes S."/>
            <person name="Thomson T."/>
            <person name="Walk T."/>
            <person name="White J."/>
            <person name="Yandava C."/>
            <person name="Burger G."/>
            <person name="Gray M.W."/>
            <person name="Holland P.W.H."/>
            <person name="King N."/>
            <person name="Lang F.B.F."/>
            <person name="Roger A.J."/>
            <person name="Ruiz-Trillo I."/>
            <person name="Lander E."/>
            <person name="Nusbaum C."/>
        </authorList>
    </citation>
    <scope>NUCLEOTIDE SEQUENCE [LARGE SCALE GENOMIC DNA]</scope>
    <source>
        <strain evidence="2 3">DAOM BR117</strain>
    </source>
</reference>
<keyword evidence="1" id="KW-1133">Transmembrane helix</keyword>
<dbReference type="AlphaFoldDB" id="A0A0L0HAG1"/>
<keyword evidence="1" id="KW-0472">Membrane</keyword>
<dbReference type="GeneID" id="27689833"/>
<dbReference type="EMBL" id="KQ257461">
    <property type="protein sequence ID" value="KNC98132.1"/>
    <property type="molecule type" value="Genomic_DNA"/>
</dbReference>
<feature type="transmembrane region" description="Helical" evidence="1">
    <location>
        <begin position="69"/>
        <end position="86"/>
    </location>
</feature>
<organism evidence="2 3">
    <name type="scientific">Spizellomyces punctatus (strain DAOM BR117)</name>
    <dbReference type="NCBI Taxonomy" id="645134"/>
    <lineage>
        <taxon>Eukaryota</taxon>
        <taxon>Fungi</taxon>
        <taxon>Fungi incertae sedis</taxon>
        <taxon>Chytridiomycota</taxon>
        <taxon>Chytridiomycota incertae sedis</taxon>
        <taxon>Chytridiomycetes</taxon>
        <taxon>Spizellomycetales</taxon>
        <taxon>Spizellomycetaceae</taxon>
        <taxon>Spizellomyces</taxon>
    </lineage>
</organism>
<dbReference type="OrthoDB" id="2125748at2759"/>
<sequence length="112" mass="13105">MLFKAVLRPLAARPAVASRALVAPQRRMASTSVFAADNFKKYVPDVRLTGETTLGEIYEKAYVRYRYRLLYPIAAWVGFLYYYLWVPYAPESEKKAVREREEYLKSLEYHSV</sequence>
<dbReference type="InParanoid" id="A0A0L0HAG1"/>
<gene>
    <name evidence="2" type="ORF">SPPG_06539</name>
</gene>
<keyword evidence="1" id="KW-0812">Transmembrane</keyword>
<dbReference type="VEuPathDB" id="FungiDB:SPPG_06539"/>
<proteinExistence type="predicted"/>
<evidence type="ECO:0000313" key="3">
    <source>
        <dbReference type="Proteomes" id="UP000053201"/>
    </source>
</evidence>
<protein>
    <submittedName>
        <fullName evidence="2">Uncharacterized protein</fullName>
    </submittedName>
</protein>
<name>A0A0L0HAG1_SPIPD</name>
<dbReference type="Proteomes" id="UP000053201">
    <property type="component" value="Unassembled WGS sequence"/>
</dbReference>